<evidence type="ECO:0000313" key="5">
    <source>
        <dbReference type="EMBL" id="THG13741.1"/>
    </source>
</evidence>
<dbReference type="Gene3D" id="3.80.10.10">
    <property type="entry name" value="Ribonuclease Inhibitor"/>
    <property type="match status" value="1"/>
</dbReference>
<sequence>MIGNIHNMLTIPILEIKFEGSSLCLFVCFFFFLNLQWPRKLFRQPFVEQCCWTSPAFVNSCALSWMRSLRSSTFLDLETTPQRRELLGDWMQWFSPGLDAVVFLRIVVFSYFGSTGVSGAIPSTFAALRNLQTVWASDNELTGSIPEFIGNWSKLKSLILRNNNISGSIPSNIGDNQRLLQLDFSFNKLTGQIPDSLFNLSSLTCNKHLRMELLVLSTFQWKMNPVTPLSFVDHIVRRFGFKTDLHLEFLWRCMDNC</sequence>
<keyword evidence="4" id="KW-0812">Transmembrane</keyword>
<dbReference type="SUPFAM" id="SSF52058">
    <property type="entry name" value="L domain-like"/>
    <property type="match status" value="1"/>
</dbReference>
<dbReference type="InterPro" id="IPR051848">
    <property type="entry name" value="PGIP"/>
</dbReference>
<dbReference type="PANTHER" id="PTHR48059:SF30">
    <property type="entry name" value="OS06G0587000 PROTEIN"/>
    <property type="match status" value="1"/>
</dbReference>
<keyword evidence="3" id="KW-0677">Repeat</keyword>
<organism evidence="5 6">
    <name type="scientific">Camellia sinensis var. sinensis</name>
    <name type="common">China tea</name>
    <dbReference type="NCBI Taxonomy" id="542762"/>
    <lineage>
        <taxon>Eukaryota</taxon>
        <taxon>Viridiplantae</taxon>
        <taxon>Streptophyta</taxon>
        <taxon>Embryophyta</taxon>
        <taxon>Tracheophyta</taxon>
        <taxon>Spermatophyta</taxon>
        <taxon>Magnoliopsida</taxon>
        <taxon>eudicotyledons</taxon>
        <taxon>Gunneridae</taxon>
        <taxon>Pentapetalae</taxon>
        <taxon>asterids</taxon>
        <taxon>Ericales</taxon>
        <taxon>Theaceae</taxon>
        <taxon>Camellia</taxon>
    </lineage>
</organism>
<evidence type="ECO:0000256" key="4">
    <source>
        <dbReference type="SAM" id="Phobius"/>
    </source>
</evidence>
<dbReference type="PANTHER" id="PTHR48059">
    <property type="entry name" value="POLYGALACTURONASE INHIBITOR 1"/>
    <property type="match status" value="1"/>
</dbReference>
<dbReference type="FunFam" id="3.80.10.10:FF:000383">
    <property type="entry name" value="Leucine-rich repeat receptor protein kinase EMS1"/>
    <property type="match status" value="1"/>
</dbReference>
<dbReference type="InterPro" id="IPR001611">
    <property type="entry name" value="Leu-rich_rpt"/>
</dbReference>
<dbReference type="Pfam" id="PF00560">
    <property type="entry name" value="LRR_1"/>
    <property type="match status" value="3"/>
</dbReference>
<keyword evidence="4" id="KW-0472">Membrane</keyword>
<keyword evidence="2" id="KW-0433">Leucine-rich repeat</keyword>
<dbReference type="EMBL" id="SDRB02005723">
    <property type="protein sequence ID" value="THG13741.1"/>
    <property type="molecule type" value="Genomic_DNA"/>
</dbReference>
<protein>
    <recommendedName>
        <fullName evidence="7">Leucine-rich repeat-containing N-terminal plant-type domain-containing protein</fullName>
    </recommendedName>
</protein>
<dbReference type="Gene3D" id="1.10.472.10">
    <property type="entry name" value="Cyclin-like"/>
    <property type="match status" value="1"/>
</dbReference>
<evidence type="ECO:0000313" key="6">
    <source>
        <dbReference type="Proteomes" id="UP000306102"/>
    </source>
</evidence>
<evidence type="ECO:0000256" key="2">
    <source>
        <dbReference type="ARBA" id="ARBA00022614"/>
    </source>
</evidence>
<evidence type="ECO:0000256" key="1">
    <source>
        <dbReference type="ARBA" id="ARBA00004196"/>
    </source>
</evidence>
<dbReference type="AlphaFoldDB" id="A0A4S4EBZ4"/>
<accession>A0A4S4EBZ4</accession>
<keyword evidence="6" id="KW-1185">Reference proteome</keyword>
<comment type="caution">
    <text evidence="5">The sequence shown here is derived from an EMBL/GenBank/DDBJ whole genome shotgun (WGS) entry which is preliminary data.</text>
</comment>
<keyword evidence="4" id="KW-1133">Transmembrane helix</keyword>
<dbReference type="InterPro" id="IPR032675">
    <property type="entry name" value="LRR_dom_sf"/>
</dbReference>
<evidence type="ECO:0008006" key="7">
    <source>
        <dbReference type="Google" id="ProtNLM"/>
    </source>
</evidence>
<evidence type="ECO:0000256" key="3">
    <source>
        <dbReference type="ARBA" id="ARBA00022737"/>
    </source>
</evidence>
<reference evidence="5 6" key="1">
    <citation type="journal article" date="2018" name="Proc. Natl. Acad. Sci. U.S.A.">
        <title>Draft genome sequence of Camellia sinensis var. sinensis provides insights into the evolution of the tea genome and tea quality.</title>
        <authorList>
            <person name="Wei C."/>
            <person name="Yang H."/>
            <person name="Wang S."/>
            <person name="Zhao J."/>
            <person name="Liu C."/>
            <person name="Gao L."/>
            <person name="Xia E."/>
            <person name="Lu Y."/>
            <person name="Tai Y."/>
            <person name="She G."/>
            <person name="Sun J."/>
            <person name="Cao H."/>
            <person name="Tong W."/>
            <person name="Gao Q."/>
            <person name="Li Y."/>
            <person name="Deng W."/>
            <person name="Jiang X."/>
            <person name="Wang W."/>
            <person name="Chen Q."/>
            <person name="Zhang S."/>
            <person name="Li H."/>
            <person name="Wu J."/>
            <person name="Wang P."/>
            <person name="Li P."/>
            <person name="Shi C."/>
            <person name="Zheng F."/>
            <person name="Jian J."/>
            <person name="Huang B."/>
            <person name="Shan D."/>
            <person name="Shi M."/>
            <person name="Fang C."/>
            <person name="Yue Y."/>
            <person name="Li F."/>
            <person name="Li D."/>
            <person name="Wei S."/>
            <person name="Han B."/>
            <person name="Jiang C."/>
            <person name="Yin Y."/>
            <person name="Xia T."/>
            <person name="Zhang Z."/>
            <person name="Bennetzen J.L."/>
            <person name="Zhao S."/>
            <person name="Wan X."/>
        </authorList>
    </citation>
    <scope>NUCLEOTIDE SEQUENCE [LARGE SCALE GENOMIC DNA]</scope>
    <source>
        <strain evidence="6">cv. Shuchazao</strain>
        <tissue evidence="5">Leaf</tissue>
    </source>
</reference>
<proteinExistence type="predicted"/>
<feature type="transmembrane region" description="Helical" evidence="4">
    <location>
        <begin position="20"/>
        <end position="37"/>
    </location>
</feature>
<dbReference type="Proteomes" id="UP000306102">
    <property type="component" value="Unassembled WGS sequence"/>
</dbReference>
<name>A0A4S4EBZ4_CAMSN</name>
<dbReference type="STRING" id="542762.A0A4S4EBZ4"/>
<gene>
    <name evidence="5" type="ORF">TEA_019675</name>
</gene>
<comment type="subcellular location">
    <subcellularLocation>
        <location evidence="1">Cell envelope</location>
    </subcellularLocation>
</comment>